<accession>A0ABV1ADZ1</accession>
<dbReference type="Proteomes" id="UP001469553">
    <property type="component" value="Unassembled WGS sequence"/>
</dbReference>
<name>A0ABV1ADZ1_9TELE</name>
<sequence length="69" mass="8016">MGISAEKHLCFCGLPLQLEDYFVRPSGIHLRSKRNYKEFLHRRSHHFSLAYPLVSSTSLLLSSVICVYY</sequence>
<reference evidence="1 2" key="1">
    <citation type="submission" date="2021-06" db="EMBL/GenBank/DDBJ databases">
        <authorList>
            <person name="Palmer J.M."/>
        </authorList>
    </citation>
    <scope>NUCLEOTIDE SEQUENCE [LARGE SCALE GENOMIC DNA]</scope>
    <source>
        <strain evidence="1 2">AS_MEX2019</strain>
        <tissue evidence="1">Muscle</tissue>
    </source>
</reference>
<evidence type="ECO:0000313" key="2">
    <source>
        <dbReference type="Proteomes" id="UP001469553"/>
    </source>
</evidence>
<keyword evidence="2" id="KW-1185">Reference proteome</keyword>
<gene>
    <name evidence="1" type="ORF">AMECASPLE_032093</name>
</gene>
<protein>
    <submittedName>
        <fullName evidence="1">Uncharacterized protein</fullName>
    </submittedName>
</protein>
<evidence type="ECO:0000313" key="1">
    <source>
        <dbReference type="EMBL" id="MEQ2316395.1"/>
    </source>
</evidence>
<organism evidence="1 2">
    <name type="scientific">Ameca splendens</name>
    <dbReference type="NCBI Taxonomy" id="208324"/>
    <lineage>
        <taxon>Eukaryota</taxon>
        <taxon>Metazoa</taxon>
        <taxon>Chordata</taxon>
        <taxon>Craniata</taxon>
        <taxon>Vertebrata</taxon>
        <taxon>Euteleostomi</taxon>
        <taxon>Actinopterygii</taxon>
        <taxon>Neopterygii</taxon>
        <taxon>Teleostei</taxon>
        <taxon>Neoteleostei</taxon>
        <taxon>Acanthomorphata</taxon>
        <taxon>Ovalentaria</taxon>
        <taxon>Atherinomorphae</taxon>
        <taxon>Cyprinodontiformes</taxon>
        <taxon>Goodeidae</taxon>
        <taxon>Ameca</taxon>
    </lineage>
</organism>
<dbReference type="EMBL" id="JAHRIP010088738">
    <property type="protein sequence ID" value="MEQ2316395.1"/>
    <property type="molecule type" value="Genomic_DNA"/>
</dbReference>
<comment type="caution">
    <text evidence="1">The sequence shown here is derived from an EMBL/GenBank/DDBJ whole genome shotgun (WGS) entry which is preliminary data.</text>
</comment>
<proteinExistence type="predicted"/>